<dbReference type="Proteomes" id="UP000176705">
    <property type="component" value="Unassembled WGS sequence"/>
</dbReference>
<keyword evidence="1" id="KW-1133">Transmembrane helix</keyword>
<gene>
    <name evidence="2" type="ORF">A3B37_02280</name>
</gene>
<evidence type="ECO:0000256" key="1">
    <source>
        <dbReference type="SAM" id="Phobius"/>
    </source>
</evidence>
<keyword evidence="1" id="KW-0472">Membrane</keyword>
<evidence type="ECO:0000313" key="2">
    <source>
        <dbReference type="EMBL" id="OHA09368.1"/>
    </source>
</evidence>
<dbReference type="EMBL" id="MHQS01000003">
    <property type="protein sequence ID" value="OHA09368.1"/>
    <property type="molecule type" value="Genomic_DNA"/>
</dbReference>
<evidence type="ECO:0000313" key="3">
    <source>
        <dbReference type="Proteomes" id="UP000176705"/>
    </source>
</evidence>
<organism evidence="2 3">
    <name type="scientific">Candidatus Sungbacteria bacterium RIFCSPLOWO2_01_FULL_59_16</name>
    <dbReference type="NCBI Taxonomy" id="1802280"/>
    <lineage>
        <taxon>Bacteria</taxon>
        <taxon>Candidatus Sungiibacteriota</taxon>
    </lineage>
</organism>
<comment type="caution">
    <text evidence="2">The sequence shown here is derived from an EMBL/GenBank/DDBJ whole genome shotgun (WGS) entry which is preliminary data.</text>
</comment>
<dbReference type="AlphaFoldDB" id="A0A1G2LCM4"/>
<reference evidence="2 3" key="1">
    <citation type="journal article" date="2016" name="Nat. Commun.">
        <title>Thousands of microbial genomes shed light on interconnected biogeochemical processes in an aquifer system.</title>
        <authorList>
            <person name="Anantharaman K."/>
            <person name="Brown C.T."/>
            <person name="Hug L.A."/>
            <person name="Sharon I."/>
            <person name="Castelle C.J."/>
            <person name="Probst A.J."/>
            <person name="Thomas B.C."/>
            <person name="Singh A."/>
            <person name="Wilkins M.J."/>
            <person name="Karaoz U."/>
            <person name="Brodie E.L."/>
            <person name="Williams K.H."/>
            <person name="Hubbard S.S."/>
            <person name="Banfield J.F."/>
        </authorList>
    </citation>
    <scope>NUCLEOTIDE SEQUENCE [LARGE SCALE GENOMIC DNA]</scope>
</reference>
<name>A0A1G2LCM4_9BACT</name>
<keyword evidence="1" id="KW-0812">Transmembrane</keyword>
<proteinExistence type="predicted"/>
<feature type="transmembrane region" description="Helical" evidence="1">
    <location>
        <begin position="64"/>
        <end position="85"/>
    </location>
</feature>
<sequence>MEHQPGDDKGSVNFRVADDSGVKYTDDNGWRAVRYYRDPQSPKVVQWVLQYSGGLVRDEKQAQYILLGFVAVVIATSLMLVFGGVTGTQSKFTPENFTPITRPTGFR</sequence>
<accession>A0A1G2LCM4</accession>
<protein>
    <submittedName>
        <fullName evidence="2">Uncharacterized protein</fullName>
    </submittedName>
</protein>